<name>A0A0M9ANA1_9EURY</name>
<dbReference type="PIRSF" id="PIRSF000915">
    <property type="entry name" value="PGP-type_phosphatase"/>
    <property type="match status" value="1"/>
</dbReference>
<dbReference type="NCBIfam" id="TIGR01460">
    <property type="entry name" value="HAD-SF-IIA"/>
    <property type="match status" value="1"/>
</dbReference>
<organism evidence="1 3">
    <name type="scientific">Haloarcula rubripromontorii</name>
    <dbReference type="NCBI Taxonomy" id="1705562"/>
    <lineage>
        <taxon>Archaea</taxon>
        <taxon>Methanobacteriati</taxon>
        <taxon>Methanobacteriota</taxon>
        <taxon>Stenosarchaea group</taxon>
        <taxon>Halobacteria</taxon>
        <taxon>Halobacteriales</taxon>
        <taxon>Haloarculaceae</taxon>
        <taxon>Haloarcula</taxon>
    </lineage>
</organism>
<protein>
    <submittedName>
        <fullName evidence="1">HAD family hydrolase</fullName>
    </submittedName>
    <submittedName>
        <fullName evidence="2">HAD-IIA family hydrolase</fullName>
    </submittedName>
</protein>
<dbReference type="InterPro" id="IPR006357">
    <property type="entry name" value="HAD-SF_hydro_IIA"/>
</dbReference>
<dbReference type="PANTHER" id="PTHR19288:SF46">
    <property type="entry name" value="HALOACID DEHALOGENASE-LIKE HYDROLASE DOMAIN-CONTAINING PROTEIN 2"/>
    <property type="match status" value="1"/>
</dbReference>
<reference evidence="1 3" key="1">
    <citation type="submission" date="2015-08" db="EMBL/GenBank/DDBJ databases">
        <title>Genomes of Isolates from Cabo Rojo, PR.</title>
        <authorList>
            <person name="Sanchez-Nieves R.L."/>
            <person name="Montalvo-Rodriguez R."/>
        </authorList>
    </citation>
    <scope>NUCLEOTIDE SEQUENCE [LARGE SCALE GENOMIC DNA]</scope>
    <source>
        <strain evidence="1 3">SL3</strain>
    </source>
</reference>
<reference evidence="2" key="2">
    <citation type="submission" date="2019-12" db="EMBL/GenBank/DDBJ databases">
        <title>The whole-genome sequencing of Haloarcula japonica strain pws8.</title>
        <authorList>
            <person name="Verma D.K."/>
            <person name="Gopal K."/>
            <person name="Prasad E.S."/>
        </authorList>
    </citation>
    <scope>NUCLEOTIDE SEQUENCE</scope>
    <source>
        <strain evidence="2">Pws8</strain>
    </source>
</reference>
<dbReference type="InterPro" id="IPR023214">
    <property type="entry name" value="HAD_sf"/>
</dbReference>
<proteinExistence type="predicted"/>
<dbReference type="Proteomes" id="UP000610611">
    <property type="component" value="Unassembled WGS sequence"/>
</dbReference>
<evidence type="ECO:0000313" key="1">
    <source>
        <dbReference type="EMBL" id="KOX94131.1"/>
    </source>
</evidence>
<evidence type="ECO:0000313" key="2">
    <source>
        <dbReference type="EMBL" id="NLV07831.1"/>
    </source>
</evidence>
<dbReference type="EMBL" id="LIUF01000002">
    <property type="protein sequence ID" value="KOX94131.1"/>
    <property type="molecule type" value="Genomic_DNA"/>
</dbReference>
<dbReference type="Pfam" id="PF13344">
    <property type="entry name" value="Hydrolase_6"/>
    <property type="match status" value="1"/>
</dbReference>
<comment type="caution">
    <text evidence="1">The sequence shown here is derived from an EMBL/GenBank/DDBJ whole genome shotgun (WGS) entry which is preliminary data.</text>
</comment>
<dbReference type="STRING" id="1705562.AMS69_09505"/>
<dbReference type="GO" id="GO:0005737">
    <property type="term" value="C:cytoplasm"/>
    <property type="evidence" value="ECO:0007669"/>
    <property type="project" value="TreeGrafter"/>
</dbReference>
<dbReference type="AlphaFoldDB" id="A0A0M9ANA1"/>
<keyword evidence="1" id="KW-0378">Hydrolase</keyword>
<sequence>MTYTSAIIDLDGTVYRGESLVENAAEGIQTVRNAGLSTLFVTNKPIDRRETYCEKLNALGIECSSDDIITSATAAADYLSAQYPEREIYVIGEDALVAELRAAGLKTTTDPERAGTVIASLDFGFDYETLQDALIALTENDALFVATNPDRTCPVDDGEIPDAAGMIGAIEGVTGQELDQLIGKPSNVILQMALERVGGKPDRCLMIGDRLETDIRMGNQAGMETVLPLTGVTSTADLADSEVRADHVVADLSELAAIVANGR</sequence>
<dbReference type="RefSeq" id="WP_053967806.1">
    <property type="nucleotide sequence ID" value="NZ_JAWJXX010000002.1"/>
</dbReference>
<dbReference type="Pfam" id="PF13242">
    <property type="entry name" value="Hydrolase_like"/>
    <property type="match status" value="1"/>
</dbReference>
<dbReference type="InterPro" id="IPR036412">
    <property type="entry name" value="HAD-like_sf"/>
</dbReference>
<dbReference type="PATRIC" id="fig|1705562.3.peg.3004"/>
<dbReference type="Proteomes" id="UP000037729">
    <property type="component" value="Unassembled WGS sequence"/>
</dbReference>
<evidence type="ECO:0000313" key="3">
    <source>
        <dbReference type="Proteomes" id="UP000037729"/>
    </source>
</evidence>
<dbReference type="EMBL" id="WOWB01000003">
    <property type="protein sequence ID" value="NLV07831.1"/>
    <property type="molecule type" value="Genomic_DNA"/>
</dbReference>
<dbReference type="OrthoDB" id="25155at2157"/>
<dbReference type="Gene3D" id="3.40.50.1000">
    <property type="entry name" value="HAD superfamily/HAD-like"/>
    <property type="match status" value="2"/>
</dbReference>
<keyword evidence="3" id="KW-1185">Reference proteome</keyword>
<dbReference type="GO" id="GO:0016791">
    <property type="term" value="F:phosphatase activity"/>
    <property type="evidence" value="ECO:0007669"/>
    <property type="project" value="TreeGrafter"/>
</dbReference>
<gene>
    <name evidence="1" type="ORF">AMS69_09505</name>
    <name evidence="2" type="ORF">GOC83_17000</name>
</gene>
<dbReference type="PANTHER" id="PTHR19288">
    <property type="entry name" value="4-NITROPHENYLPHOSPHATASE-RELATED"/>
    <property type="match status" value="1"/>
</dbReference>
<accession>A0A0M9ANA1</accession>
<dbReference type="SUPFAM" id="SSF56784">
    <property type="entry name" value="HAD-like"/>
    <property type="match status" value="1"/>
</dbReference>